<gene>
    <name evidence="2" type="ORF">KBB96_12135</name>
</gene>
<dbReference type="AlphaFoldDB" id="A0A975IXR7"/>
<protein>
    <recommendedName>
        <fullName evidence="1">3'-5' exonuclease domain-containing protein</fullName>
    </recommendedName>
</protein>
<dbReference type="InterPro" id="IPR051086">
    <property type="entry name" value="RNase_D-like"/>
</dbReference>
<organism evidence="2 3">
    <name type="scientific">Luteolibacter ambystomatis</name>
    <dbReference type="NCBI Taxonomy" id="2824561"/>
    <lineage>
        <taxon>Bacteria</taxon>
        <taxon>Pseudomonadati</taxon>
        <taxon>Verrucomicrobiota</taxon>
        <taxon>Verrucomicrobiia</taxon>
        <taxon>Verrucomicrobiales</taxon>
        <taxon>Verrucomicrobiaceae</taxon>
        <taxon>Luteolibacter</taxon>
    </lineage>
</organism>
<dbReference type="InterPro" id="IPR036397">
    <property type="entry name" value="RNaseH_sf"/>
</dbReference>
<dbReference type="GO" id="GO:0000166">
    <property type="term" value="F:nucleotide binding"/>
    <property type="evidence" value="ECO:0007669"/>
    <property type="project" value="InterPro"/>
</dbReference>
<dbReference type="Pfam" id="PF01612">
    <property type="entry name" value="DNA_pol_A_exo1"/>
    <property type="match status" value="1"/>
</dbReference>
<accession>A0A975IXR7</accession>
<keyword evidence="3" id="KW-1185">Reference proteome</keyword>
<dbReference type="SMART" id="SM00474">
    <property type="entry name" value="35EXOc"/>
    <property type="match status" value="1"/>
</dbReference>
<reference evidence="2" key="1">
    <citation type="submission" date="2021-04" db="EMBL/GenBank/DDBJ databases">
        <title>Luteolibacter sp. 32A isolated from the skin of an Anderson's salamander (Ambystoma andersonii).</title>
        <authorList>
            <person name="Spergser J."/>
            <person name="Busse H.-J."/>
        </authorList>
    </citation>
    <scope>NUCLEOTIDE SEQUENCE</scope>
    <source>
        <strain evidence="2">32A</strain>
    </source>
</reference>
<dbReference type="GO" id="GO:0003676">
    <property type="term" value="F:nucleic acid binding"/>
    <property type="evidence" value="ECO:0007669"/>
    <property type="project" value="InterPro"/>
</dbReference>
<feature type="domain" description="3'-5' exonuclease" evidence="1">
    <location>
        <begin position="7"/>
        <end position="175"/>
    </location>
</feature>
<dbReference type="CDD" id="cd06142">
    <property type="entry name" value="RNaseD_exo"/>
    <property type="match status" value="1"/>
</dbReference>
<dbReference type="InterPro" id="IPR010997">
    <property type="entry name" value="HRDC-like_sf"/>
</dbReference>
<evidence type="ECO:0000313" key="3">
    <source>
        <dbReference type="Proteomes" id="UP000676169"/>
    </source>
</evidence>
<dbReference type="GO" id="GO:0006139">
    <property type="term" value="P:nucleobase-containing compound metabolic process"/>
    <property type="evidence" value="ECO:0007669"/>
    <property type="project" value="InterPro"/>
</dbReference>
<dbReference type="SUPFAM" id="SSF47819">
    <property type="entry name" value="HRDC-like"/>
    <property type="match status" value="1"/>
</dbReference>
<dbReference type="EMBL" id="CP073100">
    <property type="protein sequence ID" value="QUE49621.1"/>
    <property type="molecule type" value="Genomic_DNA"/>
</dbReference>
<evidence type="ECO:0000313" key="2">
    <source>
        <dbReference type="EMBL" id="QUE49621.1"/>
    </source>
</evidence>
<dbReference type="GO" id="GO:0008408">
    <property type="term" value="F:3'-5' exonuclease activity"/>
    <property type="evidence" value="ECO:0007669"/>
    <property type="project" value="InterPro"/>
</dbReference>
<dbReference type="KEGG" id="lamb:KBB96_12135"/>
<dbReference type="PANTHER" id="PTHR47649">
    <property type="entry name" value="RIBONUCLEASE D"/>
    <property type="match status" value="1"/>
</dbReference>
<sequence length="362" mass="40658">MSNDDHESIIADAAGLERLVRSAAPGTGTLVCAVDTEADSLHRYRESLCLIQFAIGERCVLIDPLALQEMGALATLLSKAVVWMHGADYDMTMLRRQFGSLPATVYDTQIGARLLGARKFGLADLVLHYFGIELSKSSQKADWGKRPLSGKMVEYALNDVRYLMPMGEKIVAELKAKGRFEWFDESCVAARKRVLERDDSREDAWRIQGSGRLDGKGLAYLRAVWQWRDAEAEAWDRPSFMVATNRLLVDWSVALADGGQISLPSYFRPDRVRRFREAIAAVDAMPESGYPDRPRGRRRRRDSGFDRRLDQLLKTRDQVSRDLDIDGSLIAPRASLESIAAEEVAPAELLLGWQRRCLGLEP</sequence>
<dbReference type="InterPro" id="IPR012337">
    <property type="entry name" value="RNaseH-like_sf"/>
</dbReference>
<dbReference type="Proteomes" id="UP000676169">
    <property type="component" value="Chromosome"/>
</dbReference>
<dbReference type="InterPro" id="IPR044876">
    <property type="entry name" value="HRDC_dom_sf"/>
</dbReference>
<dbReference type="SUPFAM" id="SSF53098">
    <property type="entry name" value="Ribonuclease H-like"/>
    <property type="match status" value="1"/>
</dbReference>
<dbReference type="Gene3D" id="1.10.150.80">
    <property type="entry name" value="HRDC domain"/>
    <property type="match status" value="1"/>
</dbReference>
<name>A0A975IXR7_9BACT</name>
<evidence type="ECO:0000259" key="1">
    <source>
        <dbReference type="SMART" id="SM00474"/>
    </source>
</evidence>
<dbReference type="Gene3D" id="3.30.420.10">
    <property type="entry name" value="Ribonuclease H-like superfamily/Ribonuclease H"/>
    <property type="match status" value="1"/>
</dbReference>
<dbReference type="RefSeq" id="WP_211629710.1">
    <property type="nucleotide sequence ID" value="NZ_CP073100.1"/>
</dbReference>
<dbReference type="InterPro" id="IPR002562">
    <property type="entry name" value="3'-5'_exonuclease_dom"/>
</dbReference>
<proteinExistence type="predicted"/>
<dbReference type="PANTHER" id="PTHR47649:SF1">
    <property type="entry name" value="RIBONUCLEASE D"/>
    <property type="match status" value="1"/>
</dbReference>